<evidence type="ECO:0000313" key="5">
    <source>
        <dbReference type="Proteomes" id="UP000243650"/>
    </source>
</evidence>
<dbReference type="OrthoDB" id="9775794at2"/>
<dbReference type="EMBL" id="PVNS01000011">
    <property type="protein sequence ID" value="PRO64950.1"/>
    <property type="molecule type" value="Genomic_DNA"/>
</dbReference>
<dbReference type="FunFam" id="3.90.226.10:FF:000009">
    <property type="entry name" value="Carnitinyl-CoA dehydratase"/>
    <property type="match status" value="1"/>
</dbReference>
<reference evidence="4 5" key="1">
    <citation type="submission" date="2018-03" db="EMBL/GenBank/DDBJ databases">
        <title>Bacillus urumqiensis sp. nov., a moderately haloalkaliphilic bacterium isolated from a salt lake.</title>
        <authorList>
            <person name="Zhao B."/>
            <person name="Liao Z."/>
        </authorList>
    </citation>
    <scope>NUCLEOTIDE SEQUENCE [LARGE SCALE GENOMIC DNA]</scope>
    <source>
        <strain evidence="4 5">BZ-SZ-XJ18</strain>
    </source>
</reference>
<keyword evidence="2" id="KW-0456">Lyase</keyword>
<dbReference type="Pfam" id="PF00378">
    <property type="entry name" value="ECH_1"/>
    <property type="match status" value="1"/>
</dbReference>
<dbReference type="GO" id="GO:0016829">
    <property type="term" value="F:lyase activity"/>
    <property type="evidence" value="ECO:0007669"/>
    <property type="project" value="UniProtKB-KW"/>
</dbReference>
<dbReference type="NCBIfam" id="NF005803">
    <property type="entry name" value="PRK07658.1"/>
    <property type="match status" value="1"/>
</dbReference>
<dbReference type="SUPFAM" id="SSF52096">
    <property type="entry name" value="ClpP/crotonase"/>
    <property type="match status" value="1"/>
</dbReference>
<dbReference type="Gene3D" id="3.90.226.10">
    <property type="entry name" value="2-enoyl-CoA Hydratase, Chain A, domain 1"/>
    <property type="match status" value="1"/>
</dbReference>
<evidence type="ECO:0000256" key="2">
    <source>
        <dbReference type="ARBA" id="ARBA00023239"/>
    </source>
</evidence>
<comment type="similarity">
    <text evidence="1 3">Belongs to the enoyl-CoA hydratase/isomerase family.</text>
</comment>
<accession>A0A2P6MFC5</accession>
<keyword evidence="5" id="KW-1185">Reference proteome</keyword>
<dbReference type="PANTHER" id="PTHR11941">
    <property type="entry name" value="ENOYL-COA HYDRATASE-RELATED"/>
    <property type="match status" value="1"/>
</dbReference>
<proteinExistence type="inferred from homology"/>
<dbReference type="InterPro" id="IPR018376">
    <property type="entry name" value="Enoyl-CoA_hyd/isom_CS"/>
</dbReference>
<dbReference type="Proteomes" id="UP000243650">
    <property type="component" value="Unassembled WGS sequence"/>
</dbReference>
<gene>
    <name evidence="4" type="ORF">C6I21_12465</name>
</gene>
<dbReference type="RefSeq" id="WP_105959806.1">
    <property type="nucleotide sequence ID" value="NZ_PVNS01000011.1"/>
</dbReference>
<dbReference type="PROSITE" id="PS00166">
    <property type="entry name" value="ENOYL_COA_HYDRATASE"/>
    <property type="match status" value="1"/>
</dbReference>
<dbReference type="PANTHER" id="PTHR11941:SF175">
    <property type="entry name" value="ENOYL-COA HYDRATASE-RELATED"/>
    <property type="match status" value="1"/>
</dbReference>
<dbReference type="InterPro" id="IPR001753">
    <property type="entry name" value="Enoyl-CoA_hydra/iso"/>
</dbReference>
<dbReference type="CDD" id="cd06558">
    <property type="entry name" value="crotonase-like"/>
    <property type="match status" value="1"/>
</dbReference>
<dbReference type="AlphaFoldDB" id="A0A2P6MFC5"/>
<dbReference type="GO" id="GO:0006635">
    <property type="term" value="P:fatty acid beta-oxidation"/>
    <property type="evidence" value="ECO:0007669"/>
    <property type="project" value="TreeGrafter"/>
</dbReference>
<evidence type="ECO:0000256" key="1">
    <source>
        <dbReference type="ARBA" id="ARBA00005254"/>
    </source>
</evidence>
<protein>
    <submittedName>
        <fullName evidence="4">Enoyl-CoA hydratase</fullName>
    </submittedName>
</protein>
<evidence type="ECO:0000313" key="4">
    <source>
        <dbReference type="EMBL" id="PRO64950.1"/>
    </source>
</evidence>
<organism evidence="4 5">
    <name type="scientific">Alkalicoccus urumqiensis</name>
    <name type="common">Bacillus urumqiensis</name>
    <dbReference type="NCBI Taxonomy" id="1548213"/>
    <lineage>
        <taxon>Bacteria</taxon>
        <taxon>Bacillati</taxon>
        <taxon>Bacillota</taxon>
        <taxon>Bacilli</taxon>
        <taxon>Bacillales</taxon>
        <taxon>Bacillaceae</taxon>
        <taxon>Alkalicoccus</taxon>
    </lineage>
</organism>
<dbReference type="InterPro" id="IPR029045">
    <property type="entry name" value="ClpP/crotonase-like_dom_sf"/>
</dbReference>
<comment type="caution">
    <text evidence="4">The sequence shown here is derived from an EMBL/GenBank/DDBJ whole genome shotgun (WGS) entry which is preliminary data.</text>
</comment>
<name>A0A2P6MFC5_ALKUR</name>
<sequence length="255" mass="27404">MSVHVERTSSTAKITIDTPPANALSHALIQRIGEVHQELLEDESVKVIILTGSGRFFAAGADITEFTEVKHGSEFSNLARDGQRVFRQLETSVKPVIAVMHGAALGGGLELAMACHLRIAAEGTKLGLPELNLGLIPGFAGTQRLPKLVGRAKALELMLTASPIDAREAAACGLVNSVVPEEDLMQAAETLAAKMAEKSSGTIQAVMELTLQAEWETIDRGQEREAVRFGDVFDHPDAKEGIQAFLDKRKPAFKE</sequence>
<evidence type="ECO:0000256" key="3">
    <source>
        <dbReference type="RuleBase" id="RU003707"/>
    </source>
</evidence>